<organism evidence="4 5">
    <name type="scientific">Raphanus sativus</name>
    <name type="common">Radish</name>
    <name type="synonym">Raphanus raphanistrum var. sativus</name>
    <dbReference type="NCBI Taxonomy" id="3726"/>
    <lineage>
        <taxon>Eukaryota</taxon>
        <taxon>Viridiplantae</taxon>
        <taxon>Streptophyta</taxon>
        <taxon>Embryophyta</taxon>
        <taxon>Tracheophyta</taxon>
        <taxon>Spermatophyta</taxon>
        <taxon>Magnoliopsida</taxon>
        <taxon>eudicotyledons</taxon>
        <taxon>Gunneridae</taxon>
        <taxon>Pentapetalae</taxon>
        <taxon>rosids</taxon>
        <taxon>malvids</taxon>
        <taxon>Brassicales</taxon>
        <taxon>Brassicaceae</taxon>
        <taxon>Brassiceae</taxon>
        <taxon>Raphanus</taxon>
    </lineage>
</organism>
<evidence type="ECO:0000259" key="2">
    <source>
        <dbReference type="Pfam" id="PF14111"/>
    </source>
</evidence>
<dbReference type="KEGG" id="rsz:108845061"/>
<evidence type="ECO:0000313" key="5">
    <source>
        <dbReference type="RefSeq" id="XP_018473832.1"/>
    </source>
</evidence>
<dbReference type="InterPro" id="IPR025836">
    <property type="entry name" value="Zn_knuckle_CX2CX4HX4C"/>
</dbReference>
<accession>A0A6J0MMV8</accession>
<keyword evidence="4" id="KW-1185">Reference proteome</keyword>
<feature type="compositionally biased region" description="Basic and acidic residues" evidence="1">
    <location>
        <begin position="299"/>
        <end position="312"/>
    </location>
</feature>
<feature type="compositionally biased region" description="Basic and acidic residues" evidence="1">
    <location>
        <begin position="268"/>
        <end position="277"/>
    </location>
</feature>
<protein>
    <submittedName>
        <fullName evidence="5">Uncharacterized protein LOC108845061</fullName>
    </submittedName>
</protein>
<evidence type="ECO:0000313" key="4">
    <source>
        <dbReference type="Proteomes" id="UP000504610"/>
    </source>
</evidence>
<dbReference type="PANTHER" id="PTHR31286:SF163">
    <property type="entry name" value="ZINC KNUCKLE CX2CX4HX4C DOMAIN-CONTAINING PROTEIN"/>
    <property type="match status" value="1"/>
</dbReference>
<reference evidence="4" key="1">
    <citation type="journal article" date="2019" name="Database">
        <title>The radish genome database (RadishGD): an integrated information resource for radish genomics.</title>
        <authorList>
            <person name="Yu H.J."/>
            <person name="Baek S."/>
            <person name="Lee Y.J."/>
            <person name="Cho A."/>
            <person name="Mun J.H."/>
        </authorList>
    </citation>
    <scope>NUCLEOTIDE SEQUENCE [LARGE SCALE GENOMIC DNA]</scope>
    <source>
        <strain evidence="4">cv. WK10039</strain>
    </source>
</reference>
<proteinExistence type="predicted"/>
<feature type="region of interest" description="Disordered" evidence="1">
    <location>
        <begin position="234"/>
        <end position="343"/>
    </location>
</feature>
<feature type="region of interest" description="Disordered" evidence="1">
    <location>
        <begin position="1"/>
        <end position="23"/>
    </location>
</feature>
<feature type="domain" description="DUF4283" evidence="2">
    <location>
        <begin position="42"/>
        <end position="116"/>
    </location>
</feature>
<sequence length="563" mass="63341">MARRFTTEEKGKASANIPSGPPRLRMRAPDFDPAELIKDNLLTLVGRLTNPREQKMSSVLPYLAKTWNLVGASAGSDLGNGCFQFRLNTEEDIRKVLHNRPYQYGRWMIIVQRWEPIISHSFPFQIPFWISLRGIPLHYWHEKVVSNIGMELGELETYEVTKTSARVRVRVDGLKPLIMEAAMDFNSGEESIISLDYEKLGNHCSFCYRLSHLRSHCPERPPPLVARTRTDIVEQPPSYRQEPVSSPPRASQDARGRAVSQNRPFQQRLDRHGRPFGDRVSSAALRPPGPKNKIAPRSSLEREKTPTSEQREPVYTYPPYTRRRLNSPGGDRAGETRREMGRHSPILQWRPKSPILNQETTPPSAQNNIASVGRNLEATDFPLLPTVPSREEVMEDLRVATLQYMNCSDPTEREARKQRVMQSELNGEVEEAANHILQASTSAAMSCLAPNTTAVYSEMIPVEETVITATEPPIRKRGRPAKQKEPRMSPRLSPKTFSGMGSKKKNLARLQASPGSSSRQSRSSRPTTGQNRTTAASNAPPIVLIPAISRQQTDFPLLTPDLP</sequence>
<name>A0A6J0MMV8_RAPSA</name>
<feature type="domain" description="Zinc knuckle CX2CX4HX4C" evidence="3">
    <location>
        <begin position="172"/>
        <end position="218"/>
    </location>
</feature>
<dbReference type="AlphaFoldDB" id="A0A6J0MMV8"/>
<dbReference type="PANTHER" id="PTHR31286">
    <property type="entry name" value="GLYCINE-RICH CELL WALL STRUCTURAL PROTEIN 1.8-LIKE"/>
    <property type="match status" value="1"/>
</dbReference>
<dbReference type="Pfam" id="PF14111">
    <property type="entry name" value="DUF4283"/>
    <property type="match status" value="1"/>
</dbReference>
<evidence type="ECO:0000259" key="3">
    <source>
        <dbReference type="Pfam" id="PF14392"/>
    </source>
</evidence>
<dbReference type="RefSeq" id="XP_018473832.1">
    <property type="nucleotide sequence ID" value="XM_018618330.1"/>
</dbReference>
<dbReference type="Pfam" id="PF14392">
    <property type="entry name" value="zf-CCHC_4"/>
    <property type="match status" value="1"/>
</dbReference>
<dbReference type="InterPro" id="IPR025558">
    <property type="entry name" value="DUF4283"/>
</dbReference>
<dbReference type="OrthoDB" id="1059173at2759"/>
<dbReference type="InterPro" id="IPR040256">
    <property type="entry name" value="At4g02000-like"/>
</dbReference>
<feature type="region of interest" description="Disordered" evidence="1">
    <location>
        <begin position="467"/>
        <end position="563"/>
    </location>
</feature>
<dbReference type="GeneID" id="108845061"/>
<feature type="compositionally biased region" description="Basic and acidic residues" evidence="1">
    <location>
        <begin position="1"/>
        <end position="12"/>
    </location>
</feature>
<feature type="compositionally biased region" description="Basic and acidic residues" evidence="1">
    <location>
        <begin position="332"/>
        <end position="342"/>
    </location>
</feature>
<gene>
    <name evidence="5" type="primary">LOC108845061</name>
</gene>
<evidence type="ECO:0000256" key="1">
    <source>
        <dbReference type="SAM" id="MobiDB-lite"/>
    </source>
</evidence>
<dbReference type="Proteomes" id="UP000504610">
    <property type="component" value="Chromosome 3"/>
</dbReference>
<reference evidence="5" key="2">
    <citation type="submission" date="2025-08" db="UniProtKB">
        <authorList>
            <consortium name="RefSeq"/>
        </authorList>
    </citation>
    <scope>IDENTIFICATION</scope>
    <source>
        <tissue evidence="5">Leaf</tissue>
    </source>
</reference>
<feature type="compositionally biased region" description="Low complexity" evidence="1">
    <location>
        <begin position="513"/>
        <end position="530"/>
    </location>
</feature>